<sequence length="306" mass="32543">MNSATRSVGARFTRPNLLLDGMQTAARPTGPALSIVMGLVIFGVGSVLLAPVVVALEGTSQQGGFRETLLALLGGFLPPLLLLLLWVRWKEGRSALTLGFQTSRAGRSIGFGAGLALVMFSLPVFLNVVSGQMHFTAHDGEWVRSSQLGAVLVLLLAFTVQGSTEEIFTRGYLLQAVNRKWGLRSAMVTQTVFFSAMHLANPSALRPLPILSLALVAVFLGFWALREGGLVAVCAWHAVWNWTQGNVFGIRVSGNELQNSLLTVAESSGASSLLTGGASGIEGSVLATLVLSIGIVFACRAWRRRP</sequence>
<feature type="transmembrane region" description="Helical" evidence="1">
    <location>
        <begin position="68"/>
        <end position="89"/>
    </location>
</feature>
<dbReference type="EMBL" id="CP048882">
    <property type="protein sequence ID" value="QPP07718.1"/>
    <property type="molecule type" value="Genomic_DNA"/>
</dbReference>
<keyword evidence="4" id="KW-1185">Reference proteome</keyword>
<name>A0A7T1WR79_9ACTN</name>
<dbReference type="GO" id="GO:0006508">
    <property type="term" value="P:proteolysis"/>
    <property type="evidence" value="ECO:0007669"/>
    <property type="project" value="UniProtKB-KW"/>
</dbReference>
<dbReference type="GO" id="GO:0004175">
    <property type="term" value="F:endopeptidase activity"/>
    <property type="evidence" value="ECO:0007669"/>
    <property type="project" value="UniProtKB-ARBA"/>
</dbReference>
<evidence type="ECO:0000259" key="2">
    <source>
        <dbReference type="Pfam" id="PF02517"/>
    </source>
</evidence>
<evidence type="ECO:0000256" key="1">
    <source>
        <dbReference type="SAM" id="Phobius"/>
    </source>
</evidence>
<dbReference type="RefSeq" id="WP_197351526.1">
    <property type="nucleotide sequence ID" value="NZ_CP048882.1"/>
</dbReference>
<keyword evidence="1" id="KW-0812">Transmembrane</keyword>
<feature type="transmembrane region" description="Helical" evidence="1">
    <location>
        <begin position="32"/>
        <end position="56"/>
    </location>
</feature>
<dbReference type="GO" id="GO:0008237">
    <property type="term" value="F:metallopeptidase activity"/>
    <property type="evidence" value="ECO:0007669"/>
    <property type="project" value="UniProtKB-KW"/>
</dbReference>
<organism evidence="3 4">
    <name type="scientific">Streptomyces bathyalis</name>
    <dbReference type="NCBI Taxonomy" id="2710756"/>
    <lineage>
        <taxon>Bacteria</taxon>
        <taxon>Bacillati</taxon>
        <taxon>Actinomycetota</taxon>
        <taxon>Actinomycetes</taxon>
        <taxon>Kitasatosporales</taxon>
        <taxon>Streptomycetaceae</taxon>
        <taxon>Streptomyces</taxon>
    </lineage>
</organism>
<keyword evidence="3" id="KW-0378">Hydrolase</keyword>
<keyword evidence="1" id="KW-0472">Membrane</keyword>
<dbReference type="GO" id="GO:0080120">
    <property type="term" value="P:CAAX-box protein maturation"/>
    <property type="evidence" value="ECO:0007669"/>
    <property type="project" value="UniProtKB-ARBA"/>
</dbReference>
<feature type="transmembrane region" description="Helical" evidence="1">
    <location>
        <begin position="109"/>
        <end position="130"/>
    </location>
</feature>
<feature type="transmembrane region" description="Helical" evidence="1">
    <location>
        <begin position="283"/>
        <end position="302"/>
    </location>
</feature>
<dbReference type="InterPro" id="IPR003675">
    <property type="entry name" value="Rce1/LyrA-like_dom"/>
</dbReference>
<keyword evidence="3" id="KW-0482">Metalloprotease</keyword>
<feature type="domain" description="CAAX prenyl protease 2/Lysostaphin resistance protein A-like" evidence="2">
    <location>
        <begin position="150"/>
        <end position="242"/>
    </location>
</feature>
<reference evidence="4" key="1">
    <citation type="submission" date="2020-02" db="EMBL/GenBank/DDBJ databases">
        <title>Streptomyces sp. ASO4wet.</title>
        <authorList>
            <person name="Risdian C."/>
            <person name="Landwehr W."/>
            <person name="Schupp P."/>
            <person name="Wink J."/>
        </authorList>
    </citation>
    <scope>NUCLEOTIDE SEQUENCE [LARGE SCALE GENOMIC DNA]</scope>
    <source>
        <strain evidence="4">ASO4wet</strain>
    </source>
</reference>
<keyword evidence="3" id="KW-0645">Protease</keyword>
<protein>
    <submittedName>
        <fullName evidence="3">CPBP family intramembrane metalloprotease</fullName>
    </submittedName>
</protein>
<feature type="transmembrane region" description="Helical" evidence="1">
    <location>
        <begin position="207"/>
        <end position="225"/>
    </location>
</feature>
<dbReference type="AlphaFoldDB" id="A0A7T1WR79"/>
<accession>A0A7T1WR79</accession>
<dbReference type="PANTHER" id="PTHR39430:SF1">
    <property type="entry name" value="PROTEASE"/>
    <property type="match status" value="1"/>
</dbReference>
<proteinExistence type="predicted"/>
<feature type="transmembrane region" description="Helical" evidence="1">
    <location>
        <begin position="142"/>
        <end position="161"/>
    </location>
</feature>
<evidence type="ECO:0000313" key="4">
    <source>
        <dbReference type="Proteomes" id="UP000595046"/>
    </source>
</evidence>
<evidence type="ECO:0000313" key="3">
    <source>
        <dbReference type="EMBL" id="QPP07718.1"/>
    </source>
</evidence>
<dbReference type="PANTHER" id="PTHR39430">
    <property type="entry name" value="MEMBRANE-ASSOCIATED PROTEASE-RELATED"/>
    <property type="match status" value="1"/>
</dbReference>
<dbReference type="Proteomes" id="UP000595046">
    <property type="component" value="Chromosome"/>
</dbReference>
<gene>
    <name evidence="3" type="ORF">G4Z16_16420</name>
</gene>
<keyword evidence="1" id="KW-1133">Transmembrane helix</keyword>
<dbReference type="KEGG" id="sbat:G4Z16_16420"/>
<dbReference type="Pfam" id="PF02517">
    <property type="entry name" value="Rce1-like"/>
    <property type="match status" value="1"/>
</dbReference>